<dbReference type="Proteomes" id="UP000327044">
    <property type="component" value="Unassembled WGS sequence"/>
</dbReference>
<reference evidence="1" key="1">
    <citation type="journal article" date="2016" name="Sci. Rep.">
        <title>Molecular characterization of firefly nuptial gifts: a multi-omics approach sheds light on postcopulatory sexual selection.</title>
        <authorList>
            <person name="Al-Wathiqui N."/>
            <person name="Fallon T.R."/>
            <person name="South A."/>
            <person name="Weng J.K."/>
            <person name="Lewis S.M."/>
        </authorList>
    </citation>
    <scope>NUCLEOTIDE SEQUENCE</scope>
</reference>
<keyword evidence="3" id="KW-1185">Reference proteome</keyword>
<proteinExistence type="predicted"/>
<organism evidence="1">
    <name type="scientific">Photinus pyralis</name>
    <name type="common">Common eastern firefly</name>
    <name type="synonym">Lampyris pyralis</name>
    <dbReference type="NCBI Taxonomy" id="7054"/>
    <lineage>
        <taxon>Eukaryota</taxon>
        <taxon>Metazoa</taxon>
        <taxon>Ecdysozoa</taxon>
        <taxon>Arthropoda</taxon>
        <taxon>Hexapoda</taxon>
        <taxon>Insecta</taxon>
        <taxon>Pterygota</taxon>
        <taxon>Neoptera</taxon>
        <taxon>Endopterygota</taxon>
        <taxon>Coleoptera</taxon>
        <taxon>Polyphaga</taxon>
        <taxon>Elateriformia</taxon>
        <taxon>Elateroidea</taxon>
        <taxon>Lampyridae</taxon>
        <taxon>Lampyrinae</taxon>
        <taxon>Photinus</taxon>
    </lineage>
</organism>
<gene>
    <name evidence="2" type="ORF">PPYR_13693</name>
</gene>
<evidence type="ECO:0000313" key="1">
    <source>
        <dbReference type="EMBL" id="JAV89035.1"/>
    </source>
</evidence>
<name>A0A1Y1MX62_PHOPY</name>
<dbReference type="InParanoid" id="A0A1Y1MX62"/>
<accession>A0A1Y1MX62</accession>
<evidence type="ECO:0000313" key="2">
    <source>
        <dbReference type="EMBL" id="KAB0794073.1"/>
    </source>
</evidence>
<reference evidence="2 3" key="2">
    <citation type="journal article" date="2018" name="Elife">
        <title>Firefly genomes illuminate parallel origins of bioluminescence in beetles.</title>
        <authorList>
            <person name="Fallon T.R."/>
            <person name="Lower S.E."/>
            <person name="Chang C.H."/>
            <person name="Bessho-Uehara M."/>
            <person name="Martin G.J."/>
            <person name="Bewick A.J."/>
            <person name="Behringer M."/>
            <person name="Debat H.J."/>
            <person name="Wong I."/>
            <person name="Day J.C."/>
            <person name="Suvorov A."/>
            <person name="Silva C.J."/>
            <person name="Stanger-Hall K.F."/>
            <person name="Hall D.W."/>
            <person name="Schmitz R.J."/>
            <person name="Nelson D.R."/>
            <person name="Lewis S.M."/>
            <person name="Shigenobu S."/>
            <person name="Bybee S.M."/>
            <person name="Larracuente A.M."/>
            <person name="Oba Y."/>
            <person name="Weng J.K."/>
        </authorList>
    </citation>
    <scope>NUCLEOTIDE SEQUENCE [LARGE SCALE GENOMIC DNA]</scope>
    <source>
        <strain evidence="2">1611_PpyrPB1</strain>
        <tissue evidence="2">Whole body</tissue>
    </source>
</reference>
<sequence length="115" mass="13841">MYLHTYHTSSLFRQSRKQKGILRNDTSPFGNRKKRESKCHNMENCPNKNDYLDHNKLSKRKVSTFWLCRGTDFCTGNVEQKTEQNIKMNIYSTIRIMESLVKLYMHPFIWFNTKL</sequence>
<reference evidence="2" key="3">
    <citation type="submission" date="2019-08" db="EMBL/GenBank/DDBJ databases">
        <authorList>
            <consortium name="Photinus pyralis genome working group"/>
            <person name="Fallon T.R."/>
            <person name="Sander Lower S.E."/>
            <person name="Weng J.-K."/>
        </authorList>
    </citation>
    <scope>NUCLEOTIDE SEQUENCE</scope>
    <source>
        <strain evidence="2">1611_PpyrPB1</strain>
        <tissue evidence="2">Whole body</tissue>
    </source>
</reference>
<dbReference type="EMBL" id="VVIM01000009">
    <property type="protein sequence ID" value="KAB0794073.1"/>
    <property type="molecule type" value="Genomic_DNA"/>
</dbReference>
<dbReference type="EMBL" id="GEZM01021276">
    <property type="protein sequence ID" value="JAV89035.1"/>
    <property type="molecule type" value="Transcribed_RNA"/>
</dbReference>
<protein>
    <submittedName>
        <fullName evidence="1">Uncharacterized protein</fullName>
    </submittedName>
</protein>
<dbReference type="AlphaFoldDB" id="A0A1Y1MX62"/>
<evidence type="ECO:0000313" key="3">
    <source>
        <dbReference type="Proteomes" id="UP000327044"/>
    </source>
</evidence>